<organism evidence="4 5">
    <name type="scientific">Streptococcus himalayensis</name>
    <dbReference type="NCBI Taxonomy" id="1888195"/>
    <lineage>
        <taxon>Bacteria</taxon>
        <taxon>Bacillati</taxon>
        <taxon>Bacillota</taxon>
        <taxon>Bacilli</taxon>
        <taxon>Lactobacillales</taxon>
        <taxon>Streptococcaceae</taxon>
        <taxon>Streptococcus</taxon>
    </lineage>
</organism>
<dbReference type="InterPro" id="IPR002347">
    <property type="entry name" value="SDR_fam"/>
</dbReference>
<dbReference type="PANTHER" id="PTHR43115">
    <property type="entry name" value="DEHYDROGENASE/REDUCTASE SDR FAMILY MEMBER 11"/>
    <property type="match status" value="1"/>
</dbReference>
<evidence type="ECO:0000256" key="1">
    <source>
        <dbReference type="ARBA" id="ARBA00006484"/>
    </source>
</evidence>
<keyword evidence="5" id="KW-1185">Reference proteome</keyword>
<dbReference type="PRINTS" id="PR00080">
    <property type="entry name" value="SDRFAMILY"/>
</dbReference>
<evidence type="ECO:0000256" key="2">
    <source>
        <dbReference type="ARBA" id="ARBA00023002"/>
    </source>
</evidence>
<protein>
    <submittedName>
        <fullName evidence="4">Oxidoreductase</fullName>
    </submittedName>
</protein>
<comment type="caution">
    <text evidence="4">The sequence shown here is derived from an EMBL/GenBank/DDBJ whole genome shotgun (WGS) entry which is preliminary data.</text>
</comment>
<dbReference type="InterPro" id="IPR036291">
    <property type="entry name" value="NAD(P)-bd_dom_sf"/>
</dbReference>
<name>A0A917ABY3_9STRE</name>
<dbReference type="EMBL" id="BMJN01000048">
    <property type="protein sequence ID" value="GGE37541.1"/>
    <property type="molecule type" value="Genomic_DNA"/>
</dbReference>
<evidence type="ECO:0000256" key="3">
    <source>
        <dbReference type="RuleBase" id="RU000363"/>
    </source>
</evidence>
<evidence type="ECO:0000313" key="5">
    <source>
        <dbReference type="Proteomes" id="UP000660801"/>
    </source>
</evidence>
<reference evidence="4" key="1">
    <citation type="journal article" date="2014" name="Int. J. Syst. Evol. Microbiol.">
        <title>Complete genome sequence of Corynebacterium casei LMG S-19264T (=DSM 44701T), isolated from a smear-ripened cheese.</title>
        <authorList>
            <consortium name="US DOE Joint Genome Institute (JGI-PGF)"/>
            <person name="Walter F."/>
            <person name="Albersmeier A."/>
            <person name="Kalinowski J."/>
            <person name="Ruckert C."/>
        </authorList>
    </citation>
    <scope>NUCLEOTIDE SEQUENCE</scope>
    <source>
        <strain evidence="4">CGMCC 1.15533</strain>
    </source>
</reference>
<dbReference type="FunFam" id="3.40.50.720:FF:000047">
    <property type="entry name" value="NADP-dependent L-serine/L-allo-threonine dehydrogenase"/>
    <property type="match status" value="1"/>
</dbReference>
<evidence type="ECO:0000313" key="4">
    <source>
        <dbReference type="EMBL" id="GGE37541.1"/>
    </source>
</evidence>
<dbReference type="AlphaFoldDB" id="A0A917ABY3"/>
<sequence length="245" mass="26275">MTKVIVITGASSGIGEATATLLAKNGAKLVLGARREDQLKAIVQAIQEQGGEAVYAVTDVTKQEQVEALKELALSTFGRVDVWINNAGVMPQAPFMAASVQEWEQAIDINVKGVLYGITASLPVMARQKAGQIINIASVEGHHSHVGGGVYSATKYAVRAISDSLREEMAQMEGNLRCTVISPGAIQTELVGTVADENIKSAYEDFYRSHGISAERVALTIQQAIDLPEDTAWNEVVMRPIKQVL</sequence>
<keyword evidence="2" id="KW-0560">Oxidoreductase</keyword>
<dbReference type="RefSeq" id="WP_068991381.1">
    <property type="nucleotide sequence ID" value="NZ_BMJN01000048.1"/>
</dbReference>
<dbReference type="GO" id="GO:0016616">
    <property type="term" value="F:oxidoreductase activity, acting on the CH-OH group of donors, NAD or NADP as acceptor"/>
    <property type="evidence" value="ECO:0007669"/>
    <property type="project" value="UniProtKB-ARBA"/>
</dbReference>
<dbReference type="Gene3D" id="3.40.50.720">
    <property type="entry name" value="NAD(P)-binding Rossmann-like Domain"/>
    <property type="match status" value="1"/>
</dbReference>
<accession>A0A917ABY3</accession>
<gene>
    <name evidence="4" type="ORF">GCM10011510_18590</name>
</gene>
<dbReference type="PROSITE" id="PS00061">
    <property type="entry name" value="ADH_SHORT"/>
    <property type="match status" value="1"/>
</dbReference>
<dbReference type="PRINTS" id="PR00081">
    <property type="entry name" value="GDHRDH"/>
</dbReference>
<dbReference type="Pfam" id="PF00106">
    <property type="entry name" value="adh_short"/>
    <property type="match status" value="1"/>
</dbReference>
<comment type="similarity">
    <text evidence="1 3">Belongs to the short-chain dehydrogenases/reductases (SDR) family.</text>
</comment>
<dbReference type="InterPro" id="IPR020904">
    <property type="entry name" value="Sc_DH/Rdtase_CS"/>
</dbReference>
<reference evidence="4" key="2">
    <citation type="submission" date="2020-09" db="EMBL/GenBank/DDBJ databases">
        <authorList>
            <person name="Sun Q."/>
            <person name="Zhou Y."/>
        </authorList>
    </citation>
    <scope>NUCLEOTIDE SEQUENCE</scope>
    <source>
        <strain evidence="4">CGMCC 1.15533</strain>
    </source>
</reference>
<dbReference type="OrthoDB" id="9803333at2"/>
<dbReference type="SUPFAM" id="SSF51735">
    <property type="entry name" value="NAD(P)-binding Rossmann-fold domains"/>
    <property type="match status" value="1"/>
</dbReference>
<proteinExistence type="inferred from homology"/>
<dbReference type="Proteomes" id="UP000660801">
    <property type="component" value="Unassembled WGS sequence"/>
</dbReference>
<dbReference type="PANTHER" id="PTHR43115:SF4">
    <property type="entry name" value="DEHYDROGENASE_REDUCTASE SDR FAMILY MEMBER 11"/>
    <property type="match status" value="1"/>
</dbReference>